<dbReference type="RefSeq" id="WP_120073097.1">
    <property type="nucleotide sequence ID" value="NZ_CP126113.1"/>
</dbReference>
<proteinExistence type="predicted"/>
<protein>
    <submittedName>
        <fullName evidence="2">TAXI family TRAP transporter solute-binding subunit</fullName>
    </submittedName>
</protein>
<feature type="signal peptide" evidence="1">
    <location>
        <begin position="1"/>
        <end position="21"/>
    </location>
</feature>
<dbReference type="Proteomes" id="UP000273811">
    <property type="component" value="Unassembled WGS sequence"/>
</dbReference>
<sequence length="344" mass="36501">MFIRKKFAFMAVLFLFASVLAACSGGTSGDGGGGSGGKKKIAIGPPASETNSVSKLILDAYGIEEGDYEDYQEGFGDAADGVQDGNIEVSIGVLGLPAGSIESLQASAGDVKMLGLSDEAIKHIEENSGYKRYTIPQDTYDFLDSDVETVTAYAVLMGNTDTIDEELGYELAKIMIENASENTHDQAKQMTLENALNGAEGLPIHPGAKKYYEEQGLTVDNPVAELKADKKDRKSELILGTGSQGGTYYPLGGEMANIWNKHIDGVNVTNTETGASIENLASIRDGNMDLGMSVHVPALAALNGEGDFEGAEVKNAAFIGHIYPEVIQIVTREKTGIKSLDDLK</sequence>
<keyword evidence="1" id="KW-0732">Signal</keyword>
<dbReference type="PROSITE" id="PS51257">
    <property type="entry name" value="PROKAR_LIPOPROTEIN"/>
    <property type="match status" value="1"/>
</dbReference>
<organism evidence="2 3">
    <name type="scientific">Siminovitchia fortis</name>
    <dbReference type="NCBI Taxonomy" id="254758"/>
    <lineage>
        <taxon>Bacteria</taxon>
        <taxon>Bacillati</taxon>
        <taxon>Bacillota</taxon>
        <taxon>Bacilli</taxon>
        <taxon>Bacillales</taxon>
        <taxon>Bacillaceae</taxon>
        <taxon>Siminovitchia</taxon>
    </lineage>
</organism>
<dbReference type="Gene3D" id="3.40.190.10">
    <property type="entry name" value="Periplasmic binding protein-like II"/>
    <property type="match status" value="2"/>
</dbReference>
<dbReference type="AlphaFoldDB" id="A0A443IRN4"/>
<keyword evidence="3" id="KW-1185">Reference proteome</keyword>
<evidence type="ECO:0000313" key="2">
    <source>
        <dbReference type="EMBL" id="RWR10054.1"/>
    </source>
</evidence>
<comment type="caution">
    <text evidence="2">The sequence shown here is derived from an EMBL/GenBank/DDBJ whole genome shotgun (WGS) entry which is preliminary data.</text>
</comment>
<dbReference type="InterPro" id="IPR011852">
    <property type="entry name" value="TRAP_TAXI"/>
</dbReference>
<dbReference type="PANTHER" id="PTHR42941">
    <property type="entry name" value="SLL1037 PROTEIN"/>
    <property type="match status" value="1"/>
</dbReference>
<name>A0A443IRN4_9BACI</name>
<dbReference type="SUPFAM" id="SSF53850">
    <property type="entry name" value="Periplasmic binding protein-like II"/>
    <property type="match status" value="2"/>
</dbReference>
<reference evidence="2" key="1">
    <citation type="submission" date="2018-12" db="EMBL/GenBank/DDBJ databases">
        <authorList>
            <person name="Sun L."/>
            <person name="Chen Z."/>
        </authorList>
    </citation>
    <scope>NUCLEOTIDE SEQUENCE [LARGE SCALE GENOMIC DNA]</scope>
    <source>
        <strain evidence="2">DSM 16012</strain>
    </source>
</reference>
<accession>A0A443IRN4</accession>
<gene>
    <name evidence="2" type="ORF">D4N35_010075</name>
</gene>
<evidence type="ECO:0000313" key="3">
    <source>
        <dbReference type="Proteomes" id="UP000273811"/>
    </source>
</evidence>
<evidence type="ECO:0000256" key="1">
    <source>
        <dbReference type="SAM" id="SignalP"/>
    </source>
</evidence>
<feature type="chain" id="PRO_5039464394" evidence="1">
    <location>
        <begin position="22"/>
        <end position="344"/>
    </location>
</feature>
<dbReference type="NCBIfam" id="TIGR02122">
    <property type="entry name" value="TRAP_TAXI"/>
    <property type="match status" value="2"/>
</dbReference>
<dbReference type="Pfam" id="PF16868">
    <property type="entry name" value="NMT1_3"/>
    <property type="match status" value="2"/>
</dbReference>
<dbReference type="EMBL" id="QYTU02000020">
    <property type="protein sequence ID" value="RWR10054.1"/>
    <property type="molecule type" value="Genomic_DNA"/>
</dbReference>
<dbReference type="OrthoDB" id="9776669at2"/>
<dbReference type="PANTHER" id="PTHR42941:SF1">
    <property type="entry name" value="SLL1037 PROTEIN"/>
    <property type="match status" value="1"/>
</dbReference>